<dbReference type="InterPro" id="IPR036388">
    <property type="entry name" value="WH-like_DNA-bd_sf"/>
</dbReference>
<proteinExistence type="predicted"/>
<dbReference type="AlphaFoldDB" id="A0A2M7XCD7"/>
<accession>A0A2M7XCD7</accession>
<organism evidence="2 3">
    <name type="scientific">Candidatus Uhrbacteria bacterium CG_4_9_14_3_um_filter_50_9</name>
    <dbReference type="NCBI Taxonomy" id="1975035"/>
    <lineage>
        <taxon>Bacteria</taxon>
        <taxon>Candidatus Uhriibacteriota</taxon>
    </lineage>
</organism>
<dbReference type="EMBL" id="PFWU01000032">
    <property type="protein sequence ID" value="PJA45519.1"/>
    <property type="molecule type" value="Genomic_DNA"/>
</dbReference>
<gene>
    <name evidence="2" type="ORF">CO174_02855</name>
</gene>
<name>A0A2M7XCD7_9BACT</name>
<dbReference type="PANTHER" id="PTHR34293:SF1">
    <property type="entry name" value="HTH-TYPE TRANSCRIPTIONAL REGULATOR TRMBL2"/>
    <property type="match status" value="1"/>
</dbReference>
<protein>
    <recommendedName>
        <fullName evidence="1">Transcription regulator TrmB N-terminal domain-containing protein</fullName>
    </recommendedName>
</protein>
<dbReference type="Pfam" id="PF01978">
    <property type="entry name" value="TrmB"/>
    <property type="match status" value="1"/>
</dbReference>
<dbReference type="InterPro" id="IPR036390">
    <property type="entry name" value="WH_DNA-bd_sf"/>
</dbReference>
<sequence>MAVDFQTLFTELGLNSTETKVYLAGLKLGPTSVQEIAKKAKLSRTATYDAVSALQERGLISTFERGKKTFFSAEEPERAVAYFKEQIGRMNDKLETLKRSVNEMRMLAGGERPTVRFYEGDEALYALFNDMASVGFTEFLEVSNIEAVYKHLDVKYLHQVRKILDPNKVKIRLLHRGELQSPRPNTEYCRLPDELGDFHGDLWIYENRLAFTQFVGKVVVIIIESKAFADLARVMFKAGEQICKQPSHS</sequence>
<dbReference type="PANTHER" id="PTHR34293">
    <property type="entry name" value="HTH-TYPE TRANSCRIPTIONAL REGULATOR TRMBL2"/>
    <property type="match status" value="1"/>
</dbReference>
<feature type="domain" description="Transcription regulator TrmB N-terminal" evidence="1">
    <location>
        <begin position="11"/>
        <end position="77"/>
    </location>
</feature>
<evidence type="ECO:0000313" key="2">
    <source>
        <dbReference type="EMBL" id="PJA45519.1"/>
    </source>
</evidence>
<dbReference type="InterPro" id="IPR051797">
    <property type="entry name" value="TrmB-like"/>
</dbReference>
<dbReference type="InterPro" id="IPR002831">
    <property type="entry name" value="Tscrpt_reg_TrmB_N"/>
</dbReference>
<comment type="caution">
    <text evidence="2">The sequence shown here is derived from an EMBL/GenBank/DDBJ whole genome shotgun (WGS) entry which is preliminary data.</text>
</comment>
<evidence type="ECO:0000259" key="1">
    <source>
        <dbReference type="Pfam" id="PF01978"/>
    </source>
</evidence>
<dbReference type="Proteomes" id="UP000229385">
    <property type="component" value="Unassembled WGS sequence"/>
</dbReference>
<dbReference type="InterPro" id="IPR011991">
    <property type="entry name" value="ArsR-like_HTH"/>
</dbReference>
<dbReference type="SUPFAM" id="SSF46785">
    <property type="entry name" value="Winged helix' DNA-binding domain"/>
    <property type="match status" value="1"/>
</dbReference>
<dbReference type="CDD" id="cd00090">
    <property type="entry name" value="HTH_ARSR"/>
    <property type="match status" value="1"/>
</dbReference>
<evidence type="ECO:0000313" key="3">
    <source>
        <dbReference type="Proteomes" id="UP000229385"/>
    </source>
</evidence>
<dbReference type="Gene3D" id="1.10.10.10">
    <property type="entry name" value="Winged helix-like DNA-binding domain superfamily/Winged helix DNA-binding domain"/>
    <property type="match status" value="1"/>
</dbReference>
<reference evidence="3" key="1">
    <citation type="submission" date="2017-09" db="EMBL/GenBank/DDBJ databases">
        <title>Depth-based differentiation of microbial function through sediment-hosted aquifers and enrichment of novel symbionts in the deep terrestrial subsurface.</title>
        <authorList>
            <person name="Probst A.J."/>
            <person name="Ladd B."/>
            <person name="Jarett J.K."/>
            <person name="Geller-Mcgrath D.E."/>
            <person name="Sieber C.M.K."/>
            <person name="Emerson J.B."/>
            <person name="Anantharaman K."/>
            <person name="Thomas B.C."/>
            <person name="Malmstrom R."/>
            <person name="Stieglmeier M."/>
            <person name="Klingl A."/>
            <person name="Woyke T."/>
            <person name="Ryan C.M."/>
            <person name="Banfield J.F."/>
        </authorList>
    </citation>
    <scope>NUCLEOTIDE SEQUENCE [LARGE SCALE GENOMIC DNA]</scope>
</reference>